<sequence length="335" mass="37262">MATLVPIRSTEGGADRSLWRPSMTIVVSDAEIWTGIPRVLGCVRCAFCRGSSCCETVKSCHTPKMLRGLERTLRQTHGLARTLQQTHGELQRHCPQWHTRHTSTHAPSSIQYGAPESRDLQPVLELLQHAFTTREPITEGLRIEKKDFESWAPRCVEEMFEQNVSLVARDTSKDLLVGFQLTEIETPDSTTGLRGAAMRGCSSSSSANATSPTATLGTSSAPFRGRKRHSGWSDDPSAPHLEIEGDRRQDVDGSRSRQQEIGVHGVVSLGKLPKYDGVLVNFYEFWELFECAVDKNQHLTRDVPAVLRISPQAADTPVDVEVERCSEPEKLKLDF</sequence>
<evidence type="ECO:0000256" key="1">
    <source>
        <dbReference type="SAM" id="MobiDB-lite"/>
    </source>
</evidence>
<dbReference type="AlphaFoldDB" id="A0A7R8WHZ1"/>
<dbReference type="EMBL" id="OB661979">
    <property type="protein sequence ID" value="CAD7229290.1"/>
    <property type="molecule type" value="Genomic_DNA"/>
</dbReference>
<dbReference type="Gene3D" id="3.40.630.30">
    <property type="match status" value="1"/>
</dbReference>
<gene>
    <name evidence="2" type="ORF">CTOB1V02_LOCUS7163</name>
</gene>
<organism evidence="2">
    <name type="scientific">Cyprideis torosa</name>
    <dbReference type="NCBI Taxonomy" id="163714"/>
    <lineage>
        <taxon>Eukaryota</taxon>
        <taxon>Metazoa</taxon>
        <taxon>Ecdysozoa</taxon>
        <taxon>Arthropoda</taxon>
        <taxon>Crustacea</taxon>
        <taxon>Oligostraca</taxon>
        <taxon>Ostracoda</taxon>
        <taxon>Podocopa</taxon>
        <taxon>Podocopida</taxon>
        <taxon>Cytherocopina</taxon>
        <taxon>Cytheroidea</taxon>
        <taxon>Cytherideidae</taxon>
        <taxon>Cyprideis</taxon>
    </lineage>
</organism>
<accession>A0A7R8WHZ1</accession>
<feature type="compositionally biased region" description="Low complexity" evidence="1">
    <location>
        <begin position="202"/>
        <end position="215"/>
    </location>
</feature>
<protein>
    <submittedName>
        <fullName evidence="2">Uncharacterized protein</fullName>
    </submittedName>
</protein>
<reference evidence="2" key="1">
    <citation type="submission" date="2020-11" db="EMBL/GenBank/DDBJ databases">
        <authorList>
            <person name="Tran Van P."/>
        </authorList>
    </citation>
    <scope>NUCLEOTIDE SEQUENCE</scope>
</reference>
<name>A0A7R8WHZ1_9CRUS</name>
<feature type="compositionally biased region" description="Basic and acidic residues" evidence="1">
    <location>
        <begin position="241"/>
        <end position="258"/>
    </location>
</feature>
<proteinExistence type="predicted"/>
<evidence type="ECO:0000313" key="2">
    <source>
        <dbReference type="EMBL" id="CAD7229290.1"/>
    </source>
</evidence>
<feature type="region of interest" description="Disordered" evidence="1">
    <location>
        <begin position="189"/>
        <end position="258"/>
    </location>
</feature>